<dbReference type="Pfam" id="PF04321">
    <property type="entry name" value="RmlD_sub_bind"/>
    <property type="match status" value="1"/>
</dbReference>
<evidence type="ECO:0000256" key="1">
    <source>
        <dbReference type="ARBA" id="ARBA00010944"/>
    </source>
</evidence>
<protein>
    <recommendedName>
        <fullName evidence="2">dTDP-4-dehydrorhamnose reductase</fullName>
        <ecNumber evidence="2">1.1.1.133</ecNumber>
    </recommendedName>
</protein>
<dbReference type="UniPathway" id="UPA00124"/>
<dbReference type="InterPro" id="IPR036291">
    <property type="entry name" value="NAD(P)-bd_dom_sf"/>
</dbReference>
<evidence type="ECO:0000259" key="3">
    <source>
        <dbReference type="Pfam" id="PF04321"/>
    </source>
</evidence>
<dbReference type="GO" id="GO:0019305">
    <property type="term" value="P:dTDP-rhamnose biosynthetic process"/>
    <property type="evidence" value="ECO:0007669"/>
    <property type="project" value="UniProtKB-UniPathway"/>
</dbReference>
<dbReference type="STRING" id="1797794.A3H40_04035"/>
<feature type="domain" description="RmlD-like substrate binding" evidence="3">
    <location>
        <begin position="3"/>
        <end position="271"/>
    </location>
</feature>
<dbReference type="Gene3D" id="3.40.50.720">
    <property type="entry name" value="NAD(P)-binding Rossmann-like Domain"/>
    <property type="match status" value="1"/>
</dbReference>
<comment type="caution">
    <text evidence="4">The sequence shown here is derived from an EMBL/GenBank/DDBJ whole genome shotgun (WGS) entry which is preliminary data.</text>
</comment>
<comment type="similarity">
    <text evidence="1 2">Belongs to the dTDP-4-dehydrorhamnose reductase family.</text>
</comment>
<dbReference type="AlphaFoldDB" id="A0A1F5N414"/>
<dbReference type="CDD" id="cd05254">
    <property type="entry name" value="dTDP_HR_like_SDR_e"/>
    <property type="match status" value="1"/>
</dbReference>
<dbReference type="InterPro" id="IPR029903">
    <property type="entry name" value="RmlD-like-bd"/>
</dbReference>
<evidence type="ECO:0000313" key="4">
    <source>
        <dbReference type="EMBL" id="OGE72385.1"/>
    </source>
</evidence>
<dbReference type="Proteomes" id="UP000177057">
    <property type="component" value="Unassembled WGS sequence"/>
</dbReference>
<dbReference type="SUPFAM" id="SSF51735">
    <property type="entry name" value="NAD(P)-binding Rossmann-fold domains"/>
    <property type="match status" value="1"/>
</dbReference>
<accession>A0A1F5N414</accession>
<sequence length="288" mass="32776">MLRVLVFGGSGLIGSRIRQLLQTKYQIIAPSHLRVDVADKKQIEQIIKISKPDYIIYAAGITSVDQAQQYPKLAYLLNAKAPAFIAKLAVSIDAPILYFSTDAVFDGSKSSNPYFEDERTHPLSEYGKSKLLGEQMVMDASRKNCIARIIIVYSPELTKRKRFVHIALEALKKGEKFYGVVDQVVNPIYVDDIVVAVDLLLKSRSNGIYHLGAKDYVTNYEFIKKLAKHFNLNENLVIGISFEDFFRGKALRTKFCWLDTSKFREKFGENILHSNDEGIRLFKKNLTR</sequence>
<gene>
    <name evidence="4" type="ORF">A3H40_04035</name>
</gene>
<name>A0A1F5N414_9BACT</name>
<dbReference type="GO" id="GO:0008831">
    <property type="term" value="F:dTDP-4-dehydrorhamnose reductase activity"/>
    <property type="evidence" value="ECO:0007669"/>
    <property type="project" value="UniProtKB-EC"/>
</dbReference>
<evidence type="ECO:0000313" key="5">
    <source>
        <dbReference type="Proteomes" id="UP000177057"/>
    </source>
</evidence>
<comment type="function">
    <text evidence="2">Catalyzes the reduction of dTDP-6-deoxy-L-lyxo-4-hexulose to yield dTDP-L-rhamnose.</text>
</comment>
<dbReference type="PANTHER" id="PTHR10491">
    <property type="entry name" value="DTDP-4-DEHYDRORHAMNOSE REDUCTASE"/>
    <property type="match status" value="1"/>
</dbReference>
<keyword evidence="2" id="KW-0560">Oxidoreductase</keyword>
<comment type="pathway">
    <text evidence="2">Carbohydrate biosynthesis; dTDP-L-rhamnose biosynthesis.</text>
</comment>
<keyword evidence="2" id="KW-0521">NADP</keyword>
<dbReference type="GO" id="GO:0005829">
    <property type="term" value="C:cytosol"/>
    <property type="evidence" value="ECO:0007669"/>
    <property type="project" value="TreeGrafter"/>
</dbReference>
<organism evidence="4 5">
    <name type="scientific">Candidatus Daviesbacteria bacterium RIFCSPLOWO2_02_FULL_38_15</name>
    <dbReference type="NCBI Taxonomy" id="1797794"/>
    <lineage>
        <taxon>Bacteria</taxon>
        <taxon>Candidatus Daviesiibacteriota</taxon>
    </lineage>
</organism>
<dbReference type="EMBL" id="MFDV01000008">
    <property type="protein sequence ID" value="OGE72385.1"/>
    <property type="molecule type" value="Genomic_DNA"/>
</dbReference>
<dbReference type="InterPro" id="IPR005913">
    <property type="entry name" value="dTDP_dehydrorham_reduct"/>
</dbReference>
<evidence type="ECO:0000256" key="2">
    <source>
        <dbReference type="RuleBase" id="RU364082"/>
    </source>
</evidence>
<dbReference type="EC" id="1.1.1.133" evidence="2"/>
<dbReference type="Gene3D" id="3.90.25.10">
    <property type="entry name" value="UDP-galactose 4-epimerase, domain 1"/>
    <property type="match status" value="1"/>
</dbReference>
<dbReference type="PANTHER" id="PTHR10491:SF4">
    <property type="entry name" value="METHIONINE ADENOSYLTRANSFERASE 2 SUBUNIT BETA"/>
    <property type="match status" value="1"/>
</dbReference>
<reference evidence="4 5" key="1">
    <citation type="journal article" date="2016" name="Nat. Commun.">
        <title>Thousands of microbial genomes shed light on interconnected biogeochemical processes in an aquifer system.</title>
        <authorList>
            <person name="Anantharaman K."/>
            <person name="Brown C.T."/>
            <person name="Hug L.A."/>
            <person name="Sharon I."/>
            <person name="Castelle C.J."/>
            <person name="Probst A.J."/>
            <person name="Thomas B.C."/>
            <person name="Singh A."/>
            <person name="Wilkins M.J."/>
            <person name="Karaoz U."/>
            <person name="Brodie E.L."/>
            <person name="Williams K.H."/>
            <person name="Hubbard S.S."/>
            <person name="Banfield J.F."/>
        </authorList>
    </citation>
    <scope>NUCLEOTIDE SEQUENCE [LARGE SCALE GENOMIC DNA]</scope>
</reference>
<proteinExistence type="inferred from homology"/>